<evidence type="ECO:0000256" key="1">
    <source>
        <dbReference type="SAM" id="MobiDB-lite"/>
    </source>
</evidence>
<accession>Q22E04</accession>
<feature type="region of interest" description="Disordered" evidence="1">
    <location>
        <begin position="451"/>
        <end position="493"/>
    </location>
</feature>
<dbReference type="InParanoid" id="Q22E04"/>
<dbReference type="GeneID" id="7843375"/>
<dbReference type="RefSeq" id="XP_001031171.2">
    <property type="nucleotide sequence ID" value="XM_001031171.2"/>
</dbReference>
<organism evidence="2 3">
    <name type="scientific">Tetrahymena thermophila (strain SB210)</name>
    <dbReference type="NCBI Taxonomy" id="312017"/>
    <lineage>
        <taxon>Eukaryota</taxon>
        <taxon>Sar</taxon>
        <taxon>Alveolata</taxon>
        <taxon>Ciliophora</taxon>
        <taxon>Intramacronucleata</taxon>
        <taxon>Oligohymenophorea</taxon>
        <taxon>Hymenostomatida</taxon>
        <taxon>Tetrahymenina</taxon>
        <taxon>Tetrahymenidae</taxon>
        <taxon>Tetrahymena</taxon>
    </lineage>
</organism>
<keyword evidence="3" id="KW-1185">Reference proteome</keyword>
<name>Q22E04_TETTS</name>
<evidence type="ECO:0000313" key="3">
    <source>
        <dbReference type="Proteomes" id="UP000009168"/>
    </source>
</evidence>
<protein>
    <submittedName>
        <fullName evidence="2">Uncharacterized protein</fullName>
    </submittedName>
</protein>
<dbReference type="Proteomes" id="UP000009168">
    <property type="component" value="Unassembled WGS sequence"/>
</dbReference>
<evidence type="ECO:0000313" key="2">
    <source>
        <dbReference type="EMBL" id="EAR83508.2"/>
    </source>
</evidence>
<dbReference type="KEGG" id="tet:TTHERM_00925550"/>
<dbReference type="EMBL" id="GG662513">
    <property type="protein sequence ID" value="EAR83508.2"/>
    <property type="molecule type" value="Genomic_DNA"/>
</dbReference>
<proteinExistence type="predicted"/>
<reference evidence="3" key="1">
    <citation type="journal article" date="2006" name="PLoS Biol.">
        <title>Macronuclear genome sequence of the ciliate Tetrahymena thermophila, a model eukaryote.</title>
        <authorList>
            <person name="Eisen J.A."/>
            <person name="Coyne R.S."/>
            <person name="Wu M."/>
            <person name="Wu D."/>
            <person name="Thiagarajan M."/>
            <person name="Wortman J.R."/>
            <person name="Badger J.H."/>
            <person name="Ren Q."/>
            <person name="Amedeo P."/>
            <person name="Jones K.M."/>
            <person name="Tallon L.J."/>
            <person name="Delcher A.L."/>
            <person name="Salzberg S.L."/>
            <person name="Silva J.C."/>
            <person name="Haas B.J."/>
            <person name="Majoros W.H."/>
            <person name="Farzad M."/>
            <person name="Carlton J.M."/>
            <person name="Smith R.K. Jr."/>
            <person name="Garg J."/>
            <person name="Pearlman R.E."/>
            <person name="Karrer K.M."/>
            <person name="Sun L."/>
            <person name="Manning G."/>
            <person name="Elde N.C."/>
            <person name="Turkewitz A.P."/>
            <person name="Asai D.J."/>
            <person name="Wilkes D.E."/>
            <person name="Wang Y."/>
            <person name="Cai H."/>
            <person name="Collins K."/>
            <person name="Stewart B.A."/>
            <person name="Lee S.R."/>
            <person name="Wilamowska K."/>
            <person name="Weinberg Z."/>
            <person name="Ruzzo W.L."/>
            <person name="Wloga D."/>
            <person name="Gaertig J."/>
            <person name="Frankel J."/>
            <person name="Tsao C.-C."/>
            <person name="Gorovsky M.A."/>
            <person name="Keeling P.J."/>
            <person name="Waller R.F."/>
            <person name="Patron N.J."/>
            <person name="Cherry J.M."/>
            <person name="Stover N.A."/>
            <person name="Krieger C.J."/>
            <person name="del Toro C."/>
            <person name="Ryder H.F."/>
            <person name="Williamson S.C."/>
            <person name="Barbeau R.A."/>
            <person name="Hamilton E.P."/>
            <person name="Orias E."/>
        </authorList>
    </citation>
    <scope>NUCLEOTIDE SEQUENCE [LARGE SCALE GENOMIC DNA]</scope>
    <source>
        <strain evidence="3">SB210</strain>
    </source>
</reference>
<dbReference type="HOGENOM" id="CLU_278324_0_0_1"/>
<gene>
    <name evidence="2" type="ORF">TTHERM_00925550</name>
</gene>
<sequence length="659" mass="76853">MDEWLNRADISTYLTPKQLSQNNKASKDFKVEYTKDQQLLNYNGLRDKYLKSYFQGGLVKNHLIKIGLILPDGSPKDKIFDFKPHWINQFDEEKAKIKKEADKQIRNRKNNCRSSLGDHKGYQDESELYKLPPLQYQIRSQTPKIERPIINKKHAQKAQLRLNTDEDQGLTANQQQQISPQESQNGRIKYFKAENSNLEGLNHLKQRQSHLKQYLQKSTFRVNQSYDGATYAYAARNSQKNLHNQQKEKSIEIDNQMINLKLNPKYQQQHPHQGNFIQSNNATPIKAQQINFDQENSTQQNIIFYNQNAKQNVYNSTSYNQSPIYQQNQQIIIPNNRYSNKKISKNKNKQINHNQNQEIKDLIQQNDTTQIKGNIKQILSSKNRENQKQFNFDQPNFPQSTRQKNFQTDFSQNRQNIRNSKDQSQNSEMIPAILSKYQPSPANKQITTKLHAQHMQDMQQKFKTQPNSITQSPPSNQQGISTGDESDSSHPSKQCVQFIIQQINTIEYTPQNQSKDKIQSSKNQQLPIFLVDEVKKDDSTKFKEYQIQSNISQNSLSPYRQSNQEALNSNKISNHMNVMQMQHMQKQQLQQESSKDILQQSDALQKMILMQQNKGQQRSVITQKLVLPQSISVDVSEEALKQQKLSSQYQNCTNKINNN</sequence>
<dbReference type="AlphaFoldDB" id="Q22E04"/>